<proteinExistence type="inferred from homology"/>
<dbReference type="PROSITE" id="PS51085">
    <property type="entry name" value="2FE2S_FER_2"/>
    <property type="match status" value="1"/>
</dbReference>
<comment type="similarity">
    <text evidence="4">Belongs to the succinate dehydrogenase/fumarate reductase iron-sulfur protein family.</text>
</comment>
<dbReference type="GO" id="GO:0046872">
    <property type="term" value="F:metal ion binding"/>
    <property type="evidence" value="ECO:0007669"/>
    <property type="project" value="UniProtKB-KW"/>
</dbReference>
<evidence type="ECO:0000259" key="13">
    <source>
        <dbReference type="PROSITE" id="PS51085"/>
    </source>
</evidence>
<dbReference type="NCBIfam" id="TIGR00384">
    <property type="entry name" value="dhsB"/>
    <property type="match status" value="1"/>
</dbReference>
<protein>
    <recommendedName>
        <fullName evidence="6">Succinate dehydrogenase iron-sulfur subunit</fullName>
        <ecNumber evidence="5">1.3.5.1</ecNumber>
    </recommendedName>
</protein>
<dbReference type="InterPro" id="IPR036010">
    <property type="entry name" value="2Fe-2S_ferredoxin-like_sf"/>
</dbReference>
<evidence type="ECO:0000256" key="9">
    <source>
        <dbReference type="ARBA" id="ARBA00023002"/>
    </source>
</evidence>
<dbReference type="PROSITE" id="PS00197">
    <property type="entry name" value="2FE2S_FER_1"/>
    <property type="match status" value="1"/>
</dbReference>
<dbReference type="PANTHER" id="PTHR11921">
    <property type="entry name" value="SUCCINATE DEHYDROGENASE IRON-SULFUR PROTEIN"/>
    <property type="match status" value="1"/>
</dbReference>
<gene>
    <name evidence="14" type="ORF">DD666_15395</name>
</gene>
<evidence type="ECO:0000256" key="12">
    <source>
        <dbReference type="ARBA" id="ARBA00034078"/>
    </source>
</evidence>
<evidence type="ECO:0000256" key="4">
    <source>
        <dbReference type="ARBA" id="ARBA00009433"/>
    </source>
</evidence>
<feature type="domain" description="2Fe-2S ferredoxin-type" evidence="13">
    <location>
        <begin position="5"/>
        <end position="91"/>
    </location>
</feature>
<name>A0A356LIQ0_9BURK</name>
<organism evidence="14 15">
    <name type="scientific">Advenella kashmirensis</name>
    <dbReference type="NCBI Taxonomy" id="310575"/>
    <lineage>
        <taxon>Bacteria</taxon>
        <taxon>Pseudomonadati</taxon>
        <taxon>Pseudomonadota</taxon>
        <taxon>Betaproteobacteria</taxon>
        <taxon>Burkholderiales</taxon>
        <taxon>Alcaligenaceae</taxon>
    </lineage>
</organism>
<dbReference type="InterPro" id="IPR009051">
    <property type="entry name" value="Helical_ferredxn"/>
</dbReference>
<dbReference type="Gene3D" id="1.10.1060.10">
    <property type="entry name" value="Alpha-helical ferredoxin"/>
    <property type="match status" value="1"/>
</dbReference>
<keyword evidence="11" id="KW-0411">Iron-sulfur</keyword>
<dbReference type="GO" id="GO:0051539">
    <property type="term" value="F:4 iron, 4 sulfur cluster binding"/>
    <property type="evidence" value="ECO:0007669"/>
    <property type="project" value="UniProtKB-KW"/>
</dbReference>
<dbReference type="Gene3D" id="3.10.20.30">
    <property type="match status" value="1"/>
</dbReference>
<reference evidence="14 15" key="1">
    <citation type="journal article" date="2018" name="Nat. Biotechnol.">
        <title>A standardized bacterial taxonomy based on genome phylogeny substantially revises the tree of life.</title>
        <authorList>
            <person name="Parks D.H."/>
            <person name="Chuvochina M."/>
            <person name="Waite D.W."/>
            <person name="Rinke C."/>
            <person name="Skarshewski A."/>
            <person name="Chaumeil P.A."/>
            <person name="Hugenholtz P."/>
        </authorList>
    </citation>
    <scope>NUCLEOTIDE SEQUENCE [LARGE SCALE GENOMIC DNA]</scope>
    <source>
        <strain evidence="14">UBA10707</strain>
    </source>
</reference>
<keyword evidence="9" id="KW-0560">Oxidoreductase</keyword>
<dbReference type="CDD" id="cd00207">
    <property type="entry name" value="fer2"/>
    <property type="match status" value="1"/>
</dbReference>
<dbReference type="GO" id="GO:0006099">
    <property type="term" value="P:tricarboxylic acid cycle"/>
    <property type="evidence" value="ECO:0007669"/>
    <property type="project" value="InterPro"/>
</dbReference>
<keyword evidence="7" id="KW-0004">4Fe-4S</keyword>
<comment type="cofactor">
    <cofactor evidence="12">
        <name>[2Fe-2S] cluster</name>
        <dbReference type="ChEBI" id="CHEBI:190135"/>
    </cofactor>
</comment>
<comment type="caution">
    <text evidence="14">The sequence shown here is derived from an EMBL/GenBank/DDBJ whole genome shotgun (WGS) entry which is preliminary data.</text>
</comment>
<evidence type="ECO:0000256" key="11">
    <source>
        <dbReference type="ARBA" id="ARBA00023014"/>
    </source>
</evidence>
<comment type="pathway">
    <text evidence="3">Carbohydrate metabolism; tricarboxylic acid cycle; fumarate from succinate (bacterial route): step 1/1.</text>
</comment>
<evidence type="ECO:0000256" key="3">
    <source>
        <dbReference type="ARBA" id="ARBA00004894"/>
    </source>
</evidence>
<evidence type="ECO:0000256" key="8">
    <source>
        <dbReference type="ARBA" id="ARBA00022723"/>
    </source>
</evidence>
<dbReference type="InterPro" id="IPR004489">
    <property type="entry name" value="Succ_DH/fum_Rdtase_Fe-S"/>
</dbReference>
<dbReference type="PANTHER" id="PTHR11921:SF29">
    <property type="entry name" value="SUCCINATE DEHYDROGENASE [UBIQUINONE] IRON-SULFUR SUBUNIT, MITOCHONDRIAL"/>
    <property type="match status" value="1"/>
</dbReference>
<dbReference type="InterPro" id="IPR012675">
    <property type="entry name" value="Beta-grasp_dom_sf"/>
</dbReference>
<comment type="cofactor">
    <cofactor evidence="2">
        <name>[4Fe-4S] cluster</name>
        <dbReference type="ChEBI" id="CHEBI:49883"/>
    </cofactor>
</comment>
<dbReference type="SUPFAM" id="SSF54292">
    <property type="entry name" value="2Fe-2S ferredoxin-like"/>
    <property type="match status" value="1"/>
</dbReference>
<dbReference type="SUPFAM" id="SSF46548">
    <property type="entry name" value="alpha-helical ferredoxin"/>
    <property type="match status" value="1"/>
</dbReference>
<dbReference type="GO" id="GO:0051537">
    <property type="term" value="F:2 iron, 2 sulfur cluster binding"/>
    <property type="evidence" value="ECO:0007669"/>
    <property type="project" value="InterPro"/>
</dbReference>
<evidence type="ECO:0000256" key="2">
    <source>
        <dbReference type="ARBA" id="ARBA00001966"/>
    </source>
</evidence>
<dbReference type="InterPro" id="IPR001041">
    <property type="entry name" value="2Fe-2S_ferredoxin-type"/>
</dbReference>
<dbReference type="GO" id="GO:0022904">
    <property type="term" value="P:respiratory electron transport chain"/>
    <property type="evidence" value="ECO:0007669"/>
    <property type="project" value="TreeGrafter"/>
</dbReference>
<dbReference type="Pfam" id="PF13534">
    <property type="entry name" value="Fer4_17"/>
    <property type="match status" value="1"/>
</dbReference>
<evidence type="ECO:0000256" key="1">
    <source>
        <dbReference type="ARBA" id="ARBA00001927"/>
    </source>
</evidence>
<evidence type="ECO:0000256" key="5">
    <source>
        <dbReference type="ARBA" id="ARBA00012792"/>
    </source>
</evidence>
<comment type="cofactor">
    <cofactor evidence="1">
        <name>[3Fe-4S] cluster</name>
        <dbReference type="ChEBI" id="CHEBI:21137"/>
    </cofactor>
</comment>
<dbReference type="EMBL" id="DOEK01000030">
    <property type="protein sequence ID" value="HBP30792.1"/>
    <property type="molecule type" value="Genomic_DNA"/>
</dbReference>
<dbReference type="EC" id="1.3.5.1" evidence="5"/>
<evidence type="ECO:0000256" key="10">
    <source>
        <dbReference type="ARBA" id="ARBA00023004"/>
    </source>
</evidence>
<accession>A0A356LIQ0</accession>
<dbReference type="Pfam" id="PF13085">
    <property type="entry name" value="Fer2_3"/>
    <property type="match status" value="1"/>
</dbReference>
<dbReference type="InterPro" id="IPR006058">
    <property type="entry name" value="2Fe2S_fd_BS"/>
</dbReference>
<dbReference type="InterPro" id="IPR025192">
    <property type="entry name" value="Succ_DH/fum_Rdtase_N"/>
</dbReference>
<keyword evidence="8" id="KW-0479">Metal-binding</keyword>
<dbReference type="AlphaFoldDB" id="A0A356LIQ0"/>
<evidence type="ECO:0000313" key="15">
    <source>
        <dbReference type="Proteomes" id="UP000264036"/>
    </source>
</evidence>
<evidence type="ECO:0000256" key="6">
    <source>
        <dbReference type="ARBA" id="ARBA00022131"/>
    </source>
</evidence>
<evidence type="ECO:0000313" key="14">
    <source>
        <dbReference type="EMBL" id="HBP30792.1"/>
    </source>
</evidence>
<keyword evidence="10" id="KW-0408">Iron</keyword>
<dbReference type="Proteomes" id="UP000264036">
    <property type="component" value="Unassembled WGS sequence"/>
</dbReference>
<dbReference type="GO" id="GO:0008177">
    <property type="term" value="F:succinate dehydrogenase (quinone) activity"/>
    <property type="evidence" value="ECO:0007669"/>
    <property type="project" value="UniProtKB-EC"/>
</dbReference>
<sequence>MEKMLAVKIWRGEESGEYVTYHIPSRENQTVLDVVTEIQRQVDPTLAYRFSCRVGVCGSCAMTVNGKPRWTCRSHVKNVVKNNTIVLEPLRNMPRIKDLVVDMTEFFDKWKKAGGEFIGTRTRHQRPALVDPASKARKQADAAIECINCAVCYAACDVVEWDKDYVGPAALNRAWSLVNDERHADPKGVLEKSMADGGCNSCHTQGSCMKHCPVGLSPTGSIAGLKKRSLFEFLGGK</sequence>
<dbReference type="InterPro" id="IPR050573">
    <property type="entry name" value="SDH/FRD_Iron-Sulfur"/>
</dbReference>
<dbReference type="GO" id="GO:0009055">
    <property type="term" value="F:electron transfer activity"/>
    <property type="evidence" value="ECO:0007669"/>
    <property type="project" value="InterPro"/>
</dbReference>
<evidence type="ECO:0000256" key="7">
    <source>
        <dbReference type="ARBA" id="ARBA00022485"/>
    </source>
</evidence>